<evidence type="ECO:0000256" key="4">
    <source>
        <dbReference type="PROSITE-ProRule" id="PRU00335"/>
    </source>
</evidence>
<dbReference type="Gene3D" id="1.10.357.10">
    <property type="entry name" value="Tetracycline Repressor, domain 2"/>
    <property type="match status" value="1"/>
</dbReference>
<evidence type="ECO:0000259" key="5">
    <source>
        <dbReference type="PROSITE" id="PS50977"/>
    </source>
</evidence>
<organism evidence="6 7">
    <name type="scientific">Virgibacillus massiliensis</name>
    <dbReference type="NCBI Taxonomy" id="1462526"/>
    <lineage>
        <taxon>Bacteria</taxon>
        <taxon>Bacillati</taxon>
        <taxon>Bacillota</taxon>
        <taxon>Bacilli</taxon>
        <taxon>Bacillales</taxon>
        <taxon>Bacillaceae</taxon>
        <taxon>Virgibacillus</taxon>
    </lineage>
</organism>
<dbReference type="InterPro" id="IPR009057">
    <property type="entry name" value="Homeodomain-like_sf"/>
</dbReference>
<evidence type="ECO:0000256" key="3">
    <source>
        <dbReference type="ARBA" id="ARBA00023163"/>
    </source>
</evidence>
<keyword evidence="2 4" id="KW-0238">DNA-binding</keyword>
<evidence type="ECO:0000313" key="6">
    <source>
        <dbReference type="EMBL" id="CDQ40512.1"/>
    </source>
</evidence>
<dbReference type="InterPro" id="IPR049488">
    <property type="entry name" value="TM_1030-like_C"/>
</dbReference>
<evidence type="ECO:0000256" key="1">
    <source>
        <dbReference type="ARBA" id="ARBA00023015"/>
    </source>
</evidence>
<protein>
    <submittedName>
        <fullName evidence="6">HTH-type transcriptional regulator MtrR</fullName>
    </submittedName>
</protein>
<dbReference type="PANTHER" id="PTHR47506">
    <property type="entry name" value="TRANSCRIPTIONAL REGULATORY PROTEIN"/>
    <property type="match status" value="1"/>
</dbReference>
<dbReference type="SUPFAM" id="SSF48498">
    <property type="entry name" value="Tetracyclin repressor-like, C-terminal domain"/>
    <property type="match status" value="1"/>
</dbReference>
<dbReference type="PROSITE" id="PS50977">
    <property type="entry name" value="HTH_TETR_2"/>
    <property type="match status" value="1"/>
</dbReference>
<dbReference type="GO" id="GO:0003677">
    <property type="term" value="F:DNA binding"/>
    <property type="evidence" value="ECO:0007669"/>
    <property type="project" value="UniProtKB-UniRule"/>
</dbReference>
<keyword evidence="3" id="KW-0804">Transcription</keyword>
<dbReference type="EMBL" id="CCDP010000002">
    <property type="protein sequence ID" value="CDQ40512.1"/>
    <property type="molecule type" value="Genomic_DNA"/>
</dbReference>
<evidence type="ECO:0000313" key="7">
    <source>
        <dbReference type="Proteomes" id="UP000028875"/>
    </source>
</evidence>
<dbReference type="RefSeq" id="WP_021292433.1">
    <property type="nucleotide sequence ID" value="NZ_BNER01000011.1"/>
</dbReference>
<feature type="DNA-binding region" description="H-T-H motif" evidence="4">
    <location>
        <begin position="24"/>
        <end position="43"/>
    </location>
</feature>
<gene>
    <name evidence="6" type="primary">mtrR_1</name>
    <name evidence="6" type="ORF">BN990_02837</name>
</gene>
<dbReference type="SUPFAM" id="SSF46689">
    <property type="entry name" value="Homeodomain-like"/>
    <property type="match status" value="1"/>
</dbReference>
<dbReference type="PANTHER" id="PTHR47506:SF6">
    <property type="entry name" value="HTH-TYPE TRANSCRIPTIONAL REPRESSOR NEMR"/>
    <property type="match status" value="1"/>
</dbReference>
<feature type="domain" description="HTH tetR-type" evidence="5">
    <location>
        <begin position="1"/>
        <end position="61"/>
    </location>
</feature>
<dbReference type="InterPro" id="IPR036271">
    <property type="entry name" value="Tet_transcr_reg_TetR-rel_C_sf"/>
</dbReference>
<evidence type="ECO:0000256" key="2">
    <source>
        <dbReference type="ARBA" id="ARBA00023125"/>
    </source>
</evidence>
<dbReference type="OrthoDB" id="509229at2"/>
<dbReference type="Gene3D" id="1.10.10.60">
    <property type="entry name" value="Homeodomain-like"/>
    <property type="match status" value="1"/>
</dbReference>
<dbReference type="InterPro" id="IPR001647">
    <property type="entry name" value="HTH_TetR"/>
</dbReference>
<reference evidence="6 7" key="1">
    <citation type="submission" date="2014-03" db="EMBL/GenBank/DDBJ databases">
        <authorList>
            <person name="Urmite Genomes U."/>
        </authorList>
    </citation>
    <scope>NUCLEOTIDE SEQUENCE [LARGE SCALE GENOMIC DNA]</scope>
    <source>
        <strain evidence="6 7">Vm-5</strain>
    </source>
</reference>
<dbReference type="AlphaFoldDB" id="A0A024QE67"/>
<dbReference type="Proteomes" id="UP000028875">
    <property type="component" value="Unassembled WGS sequence"/>
</dbReference>
<keyword evidence="1" id="KW-0805">Transcription regulation</keyword>
<dbReference type="PRINTS" id="PR00455">
    <property type="entry name" value="HTHTETR"/>
</dbReference>
<dbReference type="eggNOG" id="COG1309">
    <property type="taxonomic scope" value="Bacteria"/>
</dbReference>
<accession>A0A024QE67</accession>
<name>A0A024QE67_9BACI</name>
<dbReference type="Pfam" id="PF21256">
    <property type="entry name" value="TetR_C_5-like"/>
    <property type="match status" value="1"/>
</dbReference>
<reference evidence="7" key="2">
    <citation type="submission" date="2014-05" db="EMBL/GenBank/DDBJ databases">
        <title>Draft genome sequence of Virgibacillus massiliensis Vm-5.</title>
        <authorList>
            <person name="Khelaifia S."/>
            <person name="Croce O."/>
            <person name="Lagier J.C."/>
            <person name="Raoult D."/>
        </authorList>
    </citation>
    <scope>NUCLEOTIDE SEQUENCE [LARGE SCALE GENOMIC DNA]</scope>
    <source>
        <strain evidence="7">Vm-5</strain>
    </source>
</reference>
<dbReference type="Pfam" id="PF00440">
    <property type="entry name" value="TetR_N"/>
    <property type="match status" value="1"/>
</dbReference>
<comment type="caution">
    <text evidence="6">The sequence shown here is derived from an EMBL/GenBank/DDBJ whole genome shotgun (WGS) entry which is preliminary data.</text>
</comment>
<keyword evidence="7" id="KW-1185">Reference proteome</keyword>
<proteinExistence type="predicted"/>
<sequence length="193" mass="22653">MQTKEKLLLESMELFAAYGYEGTSMAKIAEKVGLKKSSLYAHYTSKETLFLDVTEKITNEYVHLIAQSIDNNEQSSEKRLYQSFMIHVKDLVSDDASIQFYNRFVQYPPQNLEKELFAYLERSEEEALRILVKEIENGQTVGEISKDLEAKQIAHTYFCLLEGLSNEIIFYDYPTLQHHAERIWEVFWRGIRM</sequence>